<dbReference type="InterPro" id="IPR001374">
    <property type="entry name" value="R3H_dom"/>
</dbReference>
<keyword evidence="3" id="KW-1185">Reference proteome</keyword>
<accession>A0ABZ2M594</accession>
<gene>
    <name evidence="2" type="ORF">LZC94_04815</name>
</gene>
<evidence type="ECO:0000313" key="2">
    <source>
        <dbReference type="EMBL" id="WXB16601.1"/>
    </source>
</evidence>
<dbReference type="Gene3D" id="3.30.1370.50">
    <property type="entry name" value="R3H-like domain"/>
    <property type="match status" value="1"/>
</dbReference>
<name>A0ABZ2M594_9BACT</name>
<dbReference type="PROSITE" id="PS51061">
    <property type="entry name" value="R3H"/>
    <property type="match status" value="1"/>
</dbReference>
<protein>
    <submittedName>
        <fullName evidence="2">KH domain-containing protein</fullName>
    </submittedName>
</protein>
<dbReference type="Gene3D" id="3.30.300.20">
    <property type="match status" value="1"/>
</dbReference>
<dbReference type="InterPro" id="IPR038008">
    <property type="entry name" value="Jag_KH"/>
</dbReference>
<dbReference type="InterPro" id="IPR036867">
    <property type="entry name" value="R3H_dom_sf"/>
</dbReference>
<dbReference type="SUPFAM" id="SSF82708">
    <property type="entry name" value="R3H domain"/>
    <property type="match status" value="1"/>
</dbReference>
<proteinExistence type="predicted"/>
<feature type="domain" description="R3H" evidence="1">
    <location>
        <begin position="98"/>
        <end position="164"/>
    </location>
</feature>
<evidence type="ECO:0000313" key="3">
    <source>
        <dbReference type="Proteomes" id="UP001370348"/>
    </source>
</evidence>
<dbReference type="Pfam" id="PF01424">
    <property type="entry name" value="R3H"/>
    <property type="match status" value="1"/>
</dbReference>
<organism evidence="2 3">
    <name type="scientific">Pendulispora albinea</name>
    <dbReference type="NCBI Taxonomy" id="2741071"/>
    <lineage>
        <taxon>Bacteria</taxon>
        <taxon>Pseudomonadati</taxon>
        <taxon>Myxococcota</taxon>
        <taxon>Myxococcia</taxon>
        <taxon>Myxococcales</taxon>
        <taxon>Sorangiineae</taxon>
        <taxon>Pendulisporaceae</taxon>
        <taxon>Pendulispora</taxon>
    </lineage>
</organism>
<dbReference type="Pfam" id="PF13083">
    <property type="entry name" value="KH_KhpA-B"/>
    <property type="match status" value="1"/>
</dbReference>
<dbReference type="PANTHER" id="PTHR35800:SF1">
    <property type="entry name" value="RNA-BINDING PROTEIN KHPB"/>
    <property type="match status" value="1"/>
</dbReference>
<evidence type="ECO:0000259" key="1">
    <source>
        <dbReference type="PROSITE" id="PS51061"/>
    </source>
</evidence>
<dbReference type="InterPro" id="IPR039247">
    <property type="entry name" value="KhpB"/>
</dbReference>
<dbReference type="InterPro" id="IPR015946">
    <property type="entry name" value="KH_dom-like_a/b"/>
</dbReference>
<dbReference type="EMBL" id="CP089984">
    <property type="protein sequence ID" value="WXB16601.1"/>
    <property type="molecule type" value="Genomic_DNA"/>
</dbReference>
<dbReference type="CDD" id="cd02644">
    <property type="entry name" value="R3H_jag"/>
    <property type="match status" value="1"/>
</dbReference>
<dbReference type="Proteomes" id="UP001370348">
    <property type="component" value="Chromosome"/>
</dbReference>
<dbReference type="RefSeq" id="WP_394826227.1">
    <property type="nucleotide sequence ID" value="NZ_CP089984.1"/>
</dbReference>
<reference evidence="2 3" key="1">
    <citation type="submission" date="2021-12" db="EMBL/GenBank/DDBJ databases">
        <title>Discovery of the Pendulisporaceae a myxobacterial family with distinct sporulation behavior and unique specialized metabolism.</title>
        <authorList>
            <person name="Garcia R."/>
            <person name="Popoff A."/>
            <person name="Bader C.D."/>
            <person name="Loehr J."/>
            <person name="Walesch S."/>
            <person name="Walt C."/>
            <person name="Boldt J."/>
            <person name="Bunk B."/>
            <person name="Haeckl F.J.F.P.J."/>
            <person name="Gunesch A.P."/>
            <person name="Birkelbach J."/>
            <person name="Nuebel U."/>
            <person name="Pietschmann T."/>
            <person name="Bach T."/>
            <person name="Mueller R."/>
        </authorList>
    </citation>
    <scope>NUCLEOTIDE SEQUENCE [LARGE SCALE GENOMIC DNA]</scope>
    <source>
        <strain evidence="2 3">MSr11954</strain>
    </source>
</reference>
<dbReference type="PANTHER" id="PTHR35800">
    <property type="entry name" value="PROTEIN JAG"/>
    <property type="match status" value="1"/>
</dbReference>
<dbReference type="CDD" id="cd02414">
    <property type="entry name" value="KH-II_Jag"/>
    <property type="match status" value="1"/>
</dbReference>
<sequence length="186" mass="20256">MSIEVQDGAPDAQTSRALAFVRTLMEKMLMNAEVNLAPDDGEGSADEIRLEIEGPDAGRVIGKRGAVLEAIQYLTTRVVHRPGEPRKHVAVDAEGYRARHEDQLAQMARRLGERVAAEGKIITFDPMSARDRRIVHMALKDVSGVRTESNGEGPDRRVQIIPASLPSATAIPVAPVPRARPSRPRG</sequence>
<dbReference type="InterPro" id="IPR034079">
    <property type="entry name" value="R3H_KhpB"/>
</dbReference>
<dbReference type="SMART" id="SM00393">
    <property type="entry name" value="R3H"/>
    <property type="match status" value="1"/>
</dbReference>